<dbReference type="AlphaFoldDB" id="W9RKT9"/>
<evidence type="ECO:0000313" key="2">
    <source>
        <dbReference type="Proteomes" id="UP000030645"/>
    </source>
</evidence>
<keyword evidence="2" id="KW-1185">Reference proteome</keyword>
<name>W9RKT9_9ROSA</name>
<organism evidence="1 2">
    <name type="scientific">Morus notabilis</name>
    <dbReference type="NCBI Taxonomy" id="981085"/>
    <lineage>
        <taxon>Eukaryota</taxon>
        <taxon>Viridiplantae</taxon>
        <taxon>Streptophyta</taxon>
        <taxon>Embryophyta</taxon>
        <taxon>Tracheophyta</taxon>
        <taxon>Spermatophyta</taxon>
        <taxon>Magnoliopsida</taxon>
        <taxon>eudicotyledons</taxon>
        <taxon>Gunneridae</taxon>
        <taxon>Pentapetalae</taxon>
        <taxon>rosids</taxon>
        <taxon>fabids</taxon>
        <taxon>Rosales</taxon>
        <taxon>Moraceae</taxon>
        <taxon>Moreae</taxon>
        <taxon>Morus</taxon>
    </lineage>
</organism>
<evidence type="ECO:0000313" key="1">
    <source>
        <dbReference type="EMBL" id="EXB57557.1"/>
    </source>
</evidence>
<proteinExistence type="predicted"/>
<sequence length="68" mass="7374">MGAATPVSMLARFKVAQQHRSAGAAVPTRMDRFKVGRFSLVKCYSVISFSLFSPFSSLSGGKQTNEET</sequence>
<dbReference type="Proteomes" id="UP000030645">
    <property type="component" value="Unassembled WGS sequence"/>
</dbReference>
<reference evidence="2" key="1">
    <citation type="submission" date="2013-01" db="EMBL/GenBank/DDBJ databases">
        <title>Draft Genome Sequence of a Mulberry Tree, Morus notabilis C.K. Schneid.</title>
        <authorList>
            <person name="He N."/>
            <person name="Zhao S."/>
        </authorList>
    </citation>
    <scope>NUCLEOTIDE SEQUENCE</scope>
</reference>
<protein>
    <submittedName>
        <fullName evidence="1">Uncharacterized protein</fullName>
    </submittedName>
</protein>
<dbReference type="EMBL" id="KE344347">
    <property type="protein sequence ID" value="EXB57557.1"/>
    <property type="molecule type" value="Genomic_DNA"/>
</dbReference>
<gene>
    <name evidence="1" type="ORF">L484_022664</name>
</gene>
<accession>W9RKT9</accession>